<comment type="function">
    <text evidence="4">Tetrapolymerization of the monopyrrole PBG into the hydroxymethylbilane pre-uroporphyrinogen in several discrete steps.</text>
</comment>
<comment type="caution">
    <text evidence="7">The sequence shown here is derived from an EMBL/GenBank/DDBJ whole genome shotgun (WGS) entry which is preliminary data.</text>
</comment>
<dbReference type="AlphaFoldDB" id="A0A150J4Q1"/>
<dbReference type="Proteomes" id="UP000075398">
    <property type="component" value="Unassembled WGS sequence"/>
</dbReference>
<protein>
    <recommendedName>
        <fullName evidence="4">Probable porphobilinogen deaminase</fullName>
        <shortName evidence="4">PBG</shortName>
        <ecNumber evidence="4">2.5.1.61</ecNumber>
    </recommendedName>
    <alternativeName>
        <fullName evidence="4">Hydroxymethylbilane synthase</fullName>
        <shortName evidence="4">HMBS</shortName>
    </alternativeName>
    <alternativeName>
        <fullName evidence="4">Pre-uroporphyrinogen synthase</fullName>
    </alternativeName>
</protein>
<dbReference type="Gene3D" id="3.30.160.40">
    <property type="entry name" value="Porphobilinogen deaminase, C-terminal domain"/>
    <property type="match status" value="1"/>
</dbReference>
<gene>
    <name evidence="4" type="primary">hemC</name>
    <name evidence="7" type="ORF">AMQ22_00980</name>
</gene>
<dbReference type="InterPro" id="IPR000860">
    <property type="entry name" value="HemC"/>
</dbReference>
<evidence type="ECO:0000313" key="8">
    <source>
        <dbReference type="Proteomes" id="UP000075398"/>
    </source>
</evidence>
<dbReference type="PRINTS" id="PR00151">
    <property type="entry name" value="PORPHBDMNASE"/>
</dbReference>
<dbReference type="EC" id="2.5.1.61" evidence="4"/>
<keyword evidence="3 4" id="KW-0627">Porphyrin biosynthesis</keyword>
<feature type="domain" description="Porphobilinogen deaminase C-terminal" evidence="6">
    <location>
        <begin position="227"/>
        <end position="292"/>
    </location>
</feature>
<dbReference type="Gene3D" id="3.40.190.10">
    <property type="entry name" value="Periplasmic binding protein-like II"/>
    <property type="match status" value="2"/>
</dbReference>
<evidence type="ECO:0000259" key="6">
    <source>
        <dbReference type="Pfam" id="PF03900"/>
    </source>
</evidence>
<comment type="miscellaneous">
    <text evidence="4">The porphobilinogen subunits are added to the dipyrromethane group.</text>
</comment>
<dbReference type="STRING" id="1705564.APG08_00257"/>
<reference evidence="7 8" key="1">
    <citation type="journal article" date="2016" name="ISME J.">
        <title>Chasing the elusive Euryarchaeota class WSA2: genomes reveal a uniquely fastidious methyl-reducing methanogen.</title>
        <authorList>
            <person name="Nobu M.K."/>
            <person name="Narihiro T."/>
            <person name="Kuroda K."/>
            <person name="Mei R."/>
            <person name="Liu W.T."/>
        </authorList>
    </citation>
    <scope>NUCLEOTIDE SEQUENCE [LARGE SCALE GENOMIC DNA]</scope>
    <source>
        <strain evidence="7">U1lsi0528_Bin055</strain>
    </source>
</reference>
<evidence type="ECO:0000256" key="2">
    <source>
        <dbReference type="ARBA" id="ARBA00022679"/>
    </source>
</evidence>
<dbReference type="SUPFAM" id="SSF54782">
    <property type="entry name" value="Porphobilinogen deaminase (hydroxymethylbilane synthase), C-terminal domain"/>
    <property type="match status" value="1"/>
</dbReference>
<evidence type="ECO:0000256" key="4">
    <source>
        <dbReference type="HAMAP-Rule" id="MF_00260"/>
    </source>
</evidence>
<dbReference type="InterPro" id="IPR036803">
    <property type="entry name" value="Porphobilinogen_deaminase_C_sf"/>
</dbReference>
<dbReference type="SUPFAM" id="SSF53850">
    <property type="entry name" value="Periplasmic binding protein-like II"/>
    <property type="match status" value="1"/>
</dbReference>
<dbReference type="GO" id="GO:0006782">
    <property type="term" value="P:protoporphyrinogen IX biosynthetic process"/>
    <property type="evidence" value="ECO:0007669"/>
    <property type="project" value="UniProtKB-UniRule"/>
</dbReference>
<sequence>MKLICGTRGSKLALTQTDEAINAICNNTGIEVEKKIIKTKGDQILDLPLHKIGGKGLFIKEIDDALINNQIDFAIHSLKDYPTDILPELEICAITKRRPPYDAIISLEESIEDLPEESTVGTSSLRRKSEISRIRLDLELKDIRGNLDTRIRKLKEGLYDAIIVAEAGFLRLYGEINQIEGYKFSRISPDIIIPAPGQGALAIVCRKEDSKIKEVLKTIDDEKTRIETMSERQFMLDVGGGCNLPVGALSFINGNEIELKAFVGDLEGTKSVRGEIKGKKEDYLKIATELAKRVNIRE</sequence>
<dbReference type="PIRSF" id="PIRSF001438">
    <property type="entry name" value="4pyrrol_synth_OHMeBilane_synth"/>
    <property type="match status" value="1"/>
</dbReference>
<name>A0A150J4Q1_9EURY</name>
<dbReference type="Pfam" id="PF01379">
    <property type="entry name" value="Porphobil_deam"/>
    <property type="match status" value="1"/>
</dbReference>
<dbReference type="InterPro" id="IPR022417">
    <property type="entry name" value="Porphobilin_deaminase_N"/>
</dbReference>
<feature type="modified residue" description="S-(dipyrrolylmethanemethyl)cysteine" evidence="4">
    <location>
        <position position="242"/>
    </location>
</feature>
<feature type="domain" description="Porphobilinogen deaminase N-terminal" evidence="5">
    <location>
        <begin position="4"/>
        <end position="213"/>
    </location>
</feature>
<dbReference type="InterPro" id="IPR022418">
    <property type="entry name" value="Porphobilinogen_deaminase_C"/>
</dbReference>
<comment type="similarity">
    <text evidence="1 4">Belongs to the HMBS family.</text>
</comment>
<dbReference type="HAMAP" id="MF_00260">
    <property type="entry name" value="Porphobil_deam"/>
    <property type="match status" value="1"/>
</dbReference>
<organism evidence="7 8">
    <name type="scientific">Candidatus Methanofastidiosum methylothiophilum</name>
    <dbReference type="NCBI Taxonomy" id="1705564"/>
    <lineage>
        <taxon>Archaea</taxon>
        <taxon>Methanobacteriati</taxon>
        <taxon>Methanobacteriota</taxon>
        <taxon>Stenosarchaea group</taxon>
        <taxon>Candidatus Methanofastidiosia</taxon>
        <taxon>Candidatus Methanofastidiosales</taxon>
        <taxon>Candidatus Methanofastidiosaceae</taxon>
        <taxon>Candidatus Methanofastidiosum</taxon>
    </lineage>
</organism>
<comment type="catalytic activity">
    <reaction evidence="4">
        <text>4 porphobilinogen + H2O = hydroxymethylbilane + 4 NH4(+)</text>
        <dbReference type="Rhea" id="RHEA:13185"/>
        <dbReference type="ChEBI" id="CHEBI:15377"/>
        <dbReference type="ChEBI" id="CHEBI:28938"/>
        <dbReference type="ChEBI" id="CHEBI:57845"/>
        <dbReference type="ChEBI" id="CHEBI:58126"/>
        <dbReference type="EC" id="2.5.1.61"/>
    </reaction>
</comment>
<dbReference type="GO" id="GO:0004418">
    <property type="term" value="F:hydroxymethylbilane synthase activity"/>
    <property type="evidence" value="ECO:0007669"/>
    <property type="project" value="UniProtKB-UniRule"/>
</dbReference>
<evidence type="ECO:0000256" key="3">
    <source>
        <dbReference type="ARBA" id="ARBA00023244"/>
    </source>
</evidence>
<keyword evidence="2 4" id="KW-0808">Transferase</keyword>
<comment type="cofactor">
    <cofactor evidence="4">
        <name>dipyrromethane</name>
        <dbReference type="ChEBI" id="CHEBI:60342"/>
    </cofactor>
    <text evidence="4">Binds 1 dipyrromethane group covalently.</text>
</comment>
<dbReference type="FunFam" id="3.40.190.10:FF:000005">
    <property type="entry name" value="Porphobilinogen deaminase"/>
    <property type="match status" value="1"/>
</dbReference>
<dbReference type="EMBL" id="LNGC01000033">
    <property type="protein sequence ID" value="KYC52118.1"/>
    <property type="molecule type" value="Genomic_DNA"/>
</dbReference>
<dbReference type="Pfam" id="PF03900">
    <property type="entry name" value="Porphobil_deamC"/>
    <property type="match status" value="1"/>
</dbReference>
<accession>A0A150J4Q1</accession>
<evidence type="ECO:0000313" key="7">
    <source>
        <dbReference type="EMBL" id="KYC52118.1"/>
    </source>
</evidence>
<dbReference type="PANTHER" id="PTHR11557:SF0">
    <property type="entry name" value="PORPHOBILINOGEN DEAMINASE"/>
    <property type="match status" value="1"/>
</dbReference>
<dbReference type="GO" id="GO:0005737">
    <property type="term" value="C:cytoplasm"/>
    <property type="evidence" value="ECO:0007669"/>
    <property type="project" value="UniProtKB-UniRule"/>
</dbReference>
<dbReference type="PATRIC" id="fig|1705409.3.peg.1012"/>
<evidence type="ECO:0000259" key="5">
    <source>
        <dbReference type="Pfam" id="PF01379"/>
    </source>
</evidence>
<dbReference type="NCBIfam" id="TIGR00212">
    <property type="entry name" value="hemC"/>
    <property type="match status" value="1"/>
</dbReference>
<proteinExistence type="inferred from homology"/>
<evidence type="ECO:0000256" key="1">
    <source>
        <dbReference type="ARBA" id="ARBA00005638"/>
    </source>
</evidence>
<dbReference type="PANTHER" id="PTHR11557">
    <property type="entry name" value="PORPHOBILINOGEN DEAMINASE"/>
    <property type="match status" value="1"/>
</dbReference>